<dbReference type="EMBL" id="CP003156">
    <property type="protein sequence ID" value="AEV32459.1"/>
    <property type="molecule type" value="Genomic_DNA"/>
</dbReference>
<proteinExistence type="predicted"/>
<dbReference type="InterPro" id="IPR013785">
    <property type="entry name" value="Aldolase_TIM"/>
</dbReference>
<keyword evidence="10" id="KW-1185">Reference proteome</keyword>
<dbReference type="GO" id="GO:0003824">
    <property type="term" value="F:catalytic activity"/>
    <property type="evidence" value="ECO:0007669"/>
    <property type="project" value="InterPro"/>
</dbReference>
<dbReference type="eggNOG" id="COG0641">
    <property type="taxonomic scope" value="Bacteria"/>
</dbReference>
<evidence type="ECO:0000256" key="5">
    <source>
        <dbReference type="ARBA" id="ARBA00023004"/>
    </source>
</evidence>
<name>G8R891_OWEHD</name>
<dbReference type="CDD" id="cd21109">
    <property type="entry name" value="SPASM"/>
    <property type="match status" value="1"/>
</dbReference>
<organism evidence="9 10">
    <name type="scientific">Owenweeksia hongkongensis (strain DSM 17368 / CIP 108786 / JCM 12287 / NRRL B-23963 / UST20020801)</name>
    <dbReference type="NCBI Taxonomy" id="926562"/>
    <lineage>
        <taxon>Bacteria</taxon>
        <taxon>Pseudomonadati</taxon>
        <taxon>Bacteroidota</taxon>
        <taxon>Flavobacteriia</taxon>
        <taxon>Flavobacteriales</taxon>
        <taxon>Owenweeksiaceae</taxon>
        <taxon>Owenweeksia</taxon>
    </lineage>
</organism>
<dbReference type="Proteomes" id="UP000005631">
    <property type="component" value="Chromosome"/>
</dbReference>
<dbReference type="InterPro" id="IPR050377">
    <property type="entry name" value="Radical_SAM_PqqE_MftC-like"/>
</dbReference>
<reference evidence="9 10" key="1">
    <citation type="journal article" date="2012" name="Stand. Genomic Sci.">
        <title>Genome sequence of the orange-pigmented seawater bacterium Owenweeksia hongkongensis type strain (UST20020801(T)).</title>
        <authorList>
            <person name="Riedel T."/>
            <person name="Held B."/>
            <person name="Nolan M."/>
            <person name="Lucas S."/>
            <person name="Lapidus A."/>
            <person name="Tice H."/>
            <person name="Del Rio T.G."/>
            <person name="Cheng J.F."/>
            <person name="Han C."/>
            <person name="Tapia R."/>
            <person name="Goodwin L.A."/>
            <person name="Pitluck S."/>
            <person name="Liolios K."/>
            <person name="Mavromatis K."/>
            <person name="Pagani I."/>
            <person name="Ivanova N."/>
            <person name="Mikhailova N."/>
            <person name="Pati A."/>
            <person name="Chen A."/>
            <person name="Palaniappan K."/>
            <person name="Rohde M."/>
            <person name="Tindall B.J."/>
            <person name="Detter J.C."/>
            <person name="Goker M."/>
            <person name="Woyke T."/>
            <person name="Bristow J."/>
            <person name="Eisen J.A."/>
            <person name="Markowitz V."/>
            <person name="Hugenholtz P."/>
            <person name="Klenk H.P."/>
            <person name="Kyrpides N.C."/>
        </authorList>
    </citation>
    <scope>NUCLEOTIDE SEQUENCE</scope>
    <source>
        <strain evidence="10">DSM 17368 / JCM 12287 / NRRL B-23963</strain>
    </source>
</reference>
<dbReference type="SFLD" id="SFLDG01387">
    <property type="entry name" value="BtrN-like_SPASM_domain_contain"/>
    <property type="match status" value="1"/>
</dbReference>
<feature type="domain" description="Radical SAM core" evidence="7">
    <location>
        <begin position="55"/>
        <end position="199"/>
    </location>
</feature>
<dbReference type="Gene3D" id="3.20.20.70">
    <property type="entry name" value="Aldolase class I"/>
    <property type="match status" value="1"/>
</dbReference>
<dbReference type="HOGENOM" id="CLU_867992_0_0_10"/>
<evidence type="ECO:0000256" key="4">
    <source>
        <dbReference type="ARBA" id="ARBA00022723"/>
    </source>
</evidence>
<dbReference type="SFLD" id="SFLDS00029">
    <property type="entry name" value="Radical_SAM"/>
    <property type="match status" value="1"/>
</dbReference>
<protein>
    <submittedName>
        <fullName evidence="9">Radical SAM superfamily enzyme</fullName>
    </submittedName>
</protein>
<dbReference type="InterPro" id="IPR023885">
    <property type="entry name" value="4Fe4S-binding_SPASM_dom"/>
</dbReference>
<evidence type="ECO:0000256" key="2">
    <source>
        <dbReference type="ARBA" id="ARBA00022485"/>
    </source>
</evidence>
<sequence>MSELKRKFKSLAADKPLIWKAIKKGQELKYNYQYQRYYGKFKTETASITEINLEFCSNCNLRCKFCALDHLKPKTYMSLKVLDTLFENLLHENRFERVKTINLYNGGETLMHPNKLKLFERIKYYQTLFKAMDRPFPKIVLLTNGMLLRSKLAREILSLKVLDEVGFSLDGGSPEAFEDVRVNAKWEKFSRNVKDFINLKKDLHPECKTFGISIVMAPHPLNDTWMHPEFREITQMLDSVEYRRLHDWGGQVDIGEKQKVNKKGCDLLMKQMVILPNGDVSVCCNDLNSEGVVGNILKDTLYDVYKGQQRLRYVHLLHDGRKDELDLCKNCVSF</sequence>
<dbReference type="AlphaFoldDB" id="G8R891"/>
<accession>G8R891</accession>
<evidence type="ECO:0000313" key="9">
    <source>
        <dbReference type="EMBL" id="AEV32459.1"/>
    </source>
</evidence>
<dbReference type="RefSeq" id="WP_014201815.1">
    <property type="nucleotide sequence ID" value="NC_016599.1"/>
</dbReference>
<dbReference type="InterPro" id="IPR058240">
    <property type="entry name" value="rSAM_sf"/>
</dbReference>
<dbReference type="InterPro" id="IPR007197">
    <property type="entry name" value="rSAM"/>
</dbReference>
<feature type="domain" description="4Fe4S-binding SPASM" evidence="8">
    <location>
        <begin position="265"/>
        <end position="331"/>
    </location>
</feature>
<dbReference type="InterPro" id="IPR034391">
    <property type="entry name" value="AdoMet-like_SPASM_containing"/>
</dbReference>
<keyword evidence="3" id="KW-0949">S-adenosyl-L-methionine</keyword>
<dbReference type="OrthoDB" id="9805809at2"/>
<dbReference type="PANTHER" id="PTHR11228:SF7">
    <property type="entry name" value="PQQA PEPTIDE CYCLASE"/>
    <property type="match status" value="1"/>
</dbReference>
<keyword evidence="2" id="KW-0004">4Fe-4S</keyword>
<dbReference type="GO" id="GO:0051536">
    <property type="term" value="F:iron-sulfur cluster binding"/>
    <property type="evidence" value="ECO:0007669"/>
    <property type="project" value="UniProtKB-KW"/>
</dbReference>
<evidence type="ECO:0000259" key="7">
    <source>
        <dbReference type="Pfam" id="PF04055"/>
    </source>
</evidence>
<evidence type="ECO:0000256" key="3">
    <source>
        <dbReference type="ARBA" id="ARBA00022691"/>
    </source>
</evidence>
<keyword evidence="4" id="KW-0479">Metal-binding</keyword>
<keyword evidence="5" id="KW-0408">Iron</keyword>
<gene>
    <name evidence="9" type="ordered locus">Oweho_1463</name>
</gene>
<comment type="cofactor">
    <cofactor evidence="1">
        <name>[4Fe-4S] cluster</name>
        <dbReference type="ChEBI" id="CHEBI:49883"/>
    </cofactor>
</comment>
<dbReference type="GO" id="GO:0046872">
    <property type="term" value="F:metal ion binding"/>
    <property type="evidence" value="ECO:0007669"/>
    <property type="project" value="UniProtKB-KW"/>
</dbReference>
<dbReference type="KEGG" id="oho:Oweho_1463"/>
<evidence type="ECO:0000259" key="8">
    <source>
        <dbReference type="Pfam" id="PF13186"/>
    </source>
</evidence>
<dbReference type="SFLD" id="SFLDG01067">
    <property type="entry name" value="SPASM/twitch_domain_containing"/>
    <property type="match status" value="1"/>
</dbReference>
<dbReference type="STRING" id="926562.Oweho_1463"/>
<dbReference type="PANTHER" id="PTHR11228">
    <property type="entry name" value="RADICAL SAM DOMAIN PROTEIN"/>
    <property type="match status" value="1"/>
</dbReference>
<evidence type="ECO:0000256" key="6">
    <source>
        <dbReference type="ARBA" id="ARBA00023014"/>
    </source>
</evidence>
<dbReference type="SUPFAM" id="SSF102114">
    <property type="entry name" value="Radical SAM enzymes"/>
    <property type="match status" value="1"/>
</dbReference>
<evidence type="ECO:0000256" key="1">
    <source>
        <dbReference type="ARBA" id="ARBA00001966"/>
    </source>
</evidence>
<keyword evidence="6" id="KW-0411">Iron-sulfur</keyword>
<dbReference type="Pfam" id="PF04055">
    <property type="entry name" value="Radical_SAM"/>
    <property type="match status" value="1"/>
</dbReference>
<dbReference type="CDD" id="cd01335">
    <property type="entry name" value="Radical_SAM"/>
    <property type="match status" value="1"/>
</dbReference>
<evidence type="ECO:0000313" key="10">
    <source>
        <dbReference type="Proteomes" id="UP000005631"/>
    </source>
</evidence>
<dbReference type="Pfam" id="PF13186">
    <property type="entry name" value="SPASM"/>
    <property type="match status" value="1"/>
</dbReference>